<keyword evidence="7 17" id="KW-0808">Transferase</keyword>
<dbReference type="PANTHER" id="PTHR43711:SF31">
    <property type="entry name" value="HISTIDINE KINASE"/>
    <property type="match status" value="1"/>
</dbReference>
<feature type="transmembrane region" description="Helical" evidence="14">
    <location>
        <begin position="23"/>
        <end position="41"/>
    </location>
</feature>
<keyword evidence="14" id="KW-1133">Transmembrane helix</keyword>
<evidence type="ECO:0000256" key="12">
    <source>
        <dbReference type="ARBA" id="ARBA00023136"/>
    </source>
</evidence>
<dbReference type="GO" id="GO:0045121">
    <property type="term" value="C:membrane raft"/>
    <property type="evidence" value="ECO:0007669"/>
    <property type="project" value="UniProtKB-SubCell"/>
</dbReference>
<dbReference type="NCBIfam" id="TIGR00229">
    <property type="entry name" value="sensory_box"/>
    <property type="match status" value="1"/>
</dbReference>
<dbReference type="CDD" id="cd16922">
    <property type="entry name" value="HATPase_EvgS-ArcB-TorS-like"/>
    <property type="match status" value="1"/>
</dbReference>
<keyword evidence="12 14" id="KW-0472">Membrane</keyword>
<evidence type="ECO:0000256" key="13">
    <source>
        <dbReference type="SAM" id="Coils"/>
    </source>
</evidence>
<dbReference type="STRING" id="1307839.L21SP5_01501"/>
<comment type="catalytic activity">
    <reaction evidence="1">
        <text>ATP + protein L-histidine = ADP + protein N-phospho-L-histidine.</text>
        <dbReference type="EC" id="2.7.13.3"/>
    </reaction>
</comment>
<evidence type="ECO:0000256" key="11">
    <source>
        <dbReference type="ARBA" id="ARBA00023012"/>
    </source>
</evidence>
<dbReference type="Pfam" id="PF13426">
    <property type="entry name" value="PAS_9"/>
    <property type="match status" value="1"/>
</dbReference>
<dbReference type="Gene3D" id="3.30.565.10">
    <property type="entry name" value="Histidine kinase-like ATPase, C-terminal domain"/>
    <property type="match status" value="1"/>
</dbReference>
<feature type="transmembrane region" description="Helical" evidence="14">
    <location>
        <begin position="195"/>
        <end position="216"/>
    </location>
</feature>
<dbReference type="InterPro" id="IPR000014">
    <property type="entry name" value="PAS"/>
</dbReference>
<dbReference type="CDD" id="cd00082">
    <property type="entry name" value="HisKA"/>
    <property type="match status" value="1"/>
</dbReference>
<keyword evidence="8" id="KW-0547">Nucleotide-binding</keyword>
<dbReference type="CDD" id="cd18773">
    <property type="entry name" value="PDC1_HK_sensor"/>
    <property type="match status" value="1"/>
</dbReference>
<dbReference type="SMART" id="SM00387">
    <property type="entry name" value="HATPase_c"/>
    <property type="match status" value="1"/>
</dbReference>
<keyword evidence="18" id="KW-1185">Reference proteome</keyword>
<protein>
    <recommendedName>
        <fullName evidence="4">histidine kinase</fullName>
        <ecNumber evidence="4">2.7.13.3</ecNumber>
    </recommendedName>
</protein>
<feature type="coiled-coil region" evidence="13">
    <location>
        <begin position="345"/>
        <end position="393"/>
    </location>
</feature>
<dbReference type="PANTHER" id="PTHR43711">
    <property type="entry name" value="TWO-COMPONENT HISTIDINE KINASE"/>
    <property type="match status" value="1"/>
</dbReference>
<evidence type="ECO:0000256" key="7">
    <source>
        <dbReference type="ARBA" id="ARBA00022679"/>
    </source>
</evidence>
<evidence type="ECO:0000259" key="16">
    <source>
        <dbReference type="PROSITE" id="PS50112"/>
    </source>
</evidence>
<dbReference type="InterPro" id="IPR005467">
    <property type="entry name" value="His_kinase_dom"/>
</dbReference>
<evidence type="ECO:0000256" key="5">
    <source>
        <dbReference type="ARBA" id="ARBA00022475"/>
    </source>
</evidence>
<organism evidence="17 18">
    <name type="scientific">Salinivirga cyanobacteriivorans</name>
    <dbReference type="NCBI Taxonomy" id="1307839"/>
    <lineage>
        <taxon>Bacteria</taxon>
        <taxon>Pseudomonadati</taxon>
        <taxon>Bacteroidota</taxon>
        <taxon>Bacteroidia</taxon>
        <taxon>Bacteroidales</taxon>
        <taxon>Salinivirgaceae</taxon>
        <taxon>Salinivirga</taxon>
    </lineage>
</organism>
<keyword evidence="14" id="KW-0812">Transmembrane</keyword>
<dbReference type="SMART" id="SM00388">
    <property type="entry name" value="HisKA"/>
    <property type="match status" value="1"/>
</dbReference>
<keyword evidence="10" id="KW-0067">ATP-binding</keyword>
<name>A0A0S2HYQ5_9BACT</name>
<feature type="domain" description="PAS" evidence="16">
    <location>
        <begin position="235"/>
        <end position="305"/>
    </location>
</feature>
<dbReference type="InterPro" id="IPR036097">
    <property type="entry name" value="HisK_dim/P_sf"/>
</dbReference>
<dbReference type="CDD" id="cd00130">
    <property type="entry name" value="PAS"/>
    <property type="match status" value="1"/>
</dbReference>
<comment type="subcellular location">
    <subcellularLocation>
        <location evidence="2">Cell membrane</location>
    </subcellularLocation>
    <subcellularLocation>
        <location evidence="3">Membrane raft</location>
        <topology evidence="3">Multi-pass membrane protein</topology>
    </subcellularLocation>
</comment>
<dbReference type="InterPro" id="IPR004358">
    <property type="entry name" value="Sig_transdc_His_kin-like_C"/>
</dbReference>
<sequence>MLQNQNALDLSFNLKNFSRRKSLLYIALIALFGVFVVLYTINGVHNKMRDDLLQRAKIVAYGINIDRLKNLSGDTSDLNSADYLRIKQQLKDIRTTHDPCKYLYLMQEDPGGRIIFLVDAQNPSSEDYAPPGLVYSEVPKAYLTVFRTGTPATVGPITDRWGKLFTSLIPVKSENGEILAVLGMDVTVQDWNKTIVFRLIPLIAIVLVTVILVFYIQQVRYLRKERDAKEKVRKSRLHYKALFDLAADGIVTGDLKGNITRVNKSFCRITGYDEAELIGKPLDKLFPDEILAHKPLDYQRVLEGKTLRREREMTRKNGERITVEMHSSRIDSETLQSFFRDISRRIRNERIIREKNEELTAAEEELRTSNNELRSTNQLLEQQKSVLAQAKLKAEESDRLKSNFLANMSHEIRTPMNAIIGFSELILESEALEGTDAEPYLNTIIKQGNHLLQLINDIVDLSKIEANQITVTRKEVNVNEIIDDLFDAFQMKRFNKDQIEIRSEKSLPDEKSWIVTDELRLKQVFNNLLSNALKFTRAGTIAFGYKADSYGQITFFVSDTGIGIPKDKQAQVFERFHRLHDGHTSNYEGTGLGLSISKSLLEMLGGNITIESEEHQGSRFEFTVAQH</sequence>
<reference evidence="17 18" key="1">
    <citation type="submission" date="2015-11" db="EMBL/GenBank/DDBJ databases">
        <title>Description and complete genome sequence of a novel strain predominating in hypersaline microbial mats and representing a new family of the Bacteriodetes phylum.</title>
        <authorList>
            <person name="Spring S."/>
            <person name="Bunk B."/>
            <person name="Sproer C."/>
            <person name="Klenk H.-P."/>
        </authorList>
    </citation>
    <scope>NUCLEOTIDE SEQUENCE [LARGE SCALE GENOMIC DNA]</scope>
    <source>
        <strain evidence="17 18">L21-Spi-D4</strain>
    </source>
</reference>
<dbReference type="GO" id="GO:0005524">
    <property type="term" value="F:ATP binding"/>
    <property type="evidence" value="ECO:0007669"/>
    <property type="project" value="UniProtKB-KW"/>
</dbReference>
<dbReference type="InterPro" id="IPR035965">
    <property type="entry name" value="PAS-like_dom_sf"/>
</dbReference>
<dbReference type="KEGG" id="blq:L21SP5_01501"/>
<dbReference type="InterPro" id="IPR050736">
    <property type="entry name" value="Sensor_HK_Regulatory"/>
</dbReference>
<evidence type="ECO:0000259" key="15">
    <source>
        <dbReference type="PROSITE" id="PS50109"/>
    </source>
</evidence>
<evidence type="ECO:0000256" key="2">
    <source>
        <dbReference type="ARBA" id="ARBA00004236"/>
    </source>
</evidence>
<evidence type="ECO:0000256" key="4">
    <source>
        <dbReference type="ARBA" id="ARBA00012438"/>
    </source>
</evidence>
<dbReference type="EC" id="2.7.13.3" evidence="4"/>
<dbReference type="GO" id="GO:0005886">
    <property type="term" value="C:plasma membrane"/>
    <property type="evidence" value="ECO:0007669"/>
    <property type="project" value="UniProtKB-SubCell"/>
</dbReference>
<keyword evidence="9 17" id="KW-0418">Kinase</keyword>
<keyword evidence="11" id="KW-0902">Two-component regulatory system</keyword>
<dbReference type="InterPro" id="IPR003594">
    <property type="entry name" value="HATPase_dom"/>
</dbReference>
<feature type="domain" description="Histidine kinase" evidence="15">
    <location>
        <begin position="407"/>
        <end position="627"/>
    </location>
</feature>
<evidence type="ECO:0000313" key="18">
    <source>
        <dbReference type="Proteomes" id="UP000064893"/>
    </source>
</evidence>
<dbReference type="SUPFAM" id="SSF55785">
    <property type="entry name" value="PYP-like sensor domain (PAS domain)"/>
    <property type="match status" value="1"/>
</dbReference>
<dbReference type="SUPFAM" id="SSF47384">
    <property type="entry name" value="Homodimeric domain of signal transducing histidine kinase"/>
    <property type="match status" value="1"/>
</dbReference>
<evidence type="ECO:0000256" key="9">
    <source>
        <dbReference type="ARBA" id="ARBA00022777"/>
    </source>
</evidence>
<evidence type="ECO:0000256" key="14">
    <source>
        <dbReference type="SAM" id="Phobius"/>
    </source>
</evidence>
<evidence type="ECO:0000256" key="10">
    <source>
        <dbReference type="ARBA" id="ARBA00022840"/>
    </source>
</evidence>
<proteinExistence type="predicted"/>
<accession>A0A0S2HYQ5</accession>
<dbReference type="PROSITE" id="PS50109">
    <property type="entry name" value="HIS_KIN"/>
    <property type="match status" value="1"/>
</dbReference>
<keyword evidence="13" id="KW-0175">Coiled coil</keyword>
<dbReference type="PROSITE" id="PS50112">
    <property type="entry name" value="PAS"/>
    <property type="match status" value="1"/>
</dbReference>
<dbReference type="AlphaFoldDB" id="A0A0S2HYQ5"/>
<dbReference type="Pfam" id="PF02518">
    <property type="entry name" value="HATPase_c"/>
    <property type="match status" value="1"/>
</dbReference>
<dbReference type="GO" id="GO:0000155">
    <property type="term" value="F:phosphorelay sensor kinase activity"/>
    <property type="evidence" value="ECO:0007669"/>
    <property type="project" value="InterPro"/>
</dbReference>
<dbReference type="PRINTS" id="PR00344">
    <property type="entry name" value="BCTRLSENSOR"/>
</dbReference>
<dbReference type="EMBL" id="CP013118">
    <property type="protein sequence ID" value="ALO15149.1"/>
    <property type="molecule type" value="Genomic_DNA"/>
</dbReference>
<evidence type="ECO:0000313" key="17">
    <source>
        <dbReference type="EMBL" id="ALO15149.1"/>
    </source>
</evidence>
<dbReference type="InterPro" id="IPR036890">
    <property type="entry name" value="HATPase_C_sf"/>
</dbReference>
<dbReference type="SUPFAM" id="SSF55874">
    <property type="entry name" value="ATPase domain of HSP90 chaperone/DNA topoisomerase II/histidine kinase"/>
    <property type="match status" value="1"/>
</dbReference>
<dbReference type="FunFam" id="1.10.287.130:FF:000001">
    <property type="entry name" value="Two-component sensor histidine kinase"/>
    <property type="match status" value="1"/>
</dbReference>
<dbReference type="FunFam" id="3.30.565.10:FF:000023">
    <property type="entry name" value="PAS domain-containing sensor histidine kinase"/>
    <property type="match status" value="1"/>
</dbReference>
<evidence type="ECO:0000256" key="3">
    <source>
        <dbReference type="ARBA" id="ARBA00004314"/>
    </source>
</evidence>
<evidence type="ECO:0000256" key="8">
    <source>
        <dbReference type="ARBA" id="ARBA00022741"/>
    </source>
</evidence>
<dbReference type="Gene3D" id="3.30.450.20">
    <property type="entry name" value="PAS domain"/>
    <property type="match status" value="1"/>
</dbReference>
<keyword evidence="5" id="KW-1003">Cell membrane</keyword>
<keyword evidence="6" id="KW-0597">Phosphoprotein</keyword>
<gene>
    <name evidence="17" type="primary">barA_6</name>
    <name evidence="17" type="ORF">L21SP5_01501</name>
</gene>
<evidence type="ECO:0000256" key="6">
    <source>
        <dbReference type="ARBA" id="ARBA00022553"/>
    </source>
</evidence>
<dbReference type="Gene3D" id="1.10.287.130">
    <property type="match status" value="1"/>
</dbReference>
<dbReference type="SMART" id="SM00091">
    <property type="entry name" value="PAS"/>
    <property type="match status" value="1"/>
</dbReference>
<dbReference type="InterPro" id="IPR003661">
    <property type="entry name" value="HisK_dim/P_dom"/>
</dbReference>
<dbReference type="Pfam" id="PF00512">
    <property type="entry name" value="HisKA"/>
    <property type="match status" value="1"/>
</dbReference>
<dbReference type="Proteomes" id="UP000064893">
    <property type="component" value="Chromosome"/>
</dbReference>
<evidence type="ECO:0000256" key="1">
    <source>
        <dbReference type="ARBA" id="ARBA00000085"/>
    </source>
</evidence>